<keyword evidence="1" id="KW-0812">Transmembrane</keyword>
<feature type="transmembrane region" description="Helical" evidence="1">
    <location>
        <begin position="76"/>
        <end position="93"/>
    </location>
</feature>
<reference evidence="3" key="1">
    <citation type="journal article" date="2017" name="Front. Plant Sci.">
        <title>Climate Clever Clovers: New Paradigm to Reduce the Environmental Footprint of Ruminants by Breeding Low Methanogenic Forages Utilizing Haplotype Variation.</title>
        <authorList>
            <person name="Kaur P."/>
            <person name="Appels R."/>
            <person name="Bayer P.E."/>
            <person name="Keeble-Gagnere G."/>
            <person name="Wang J."/>
            <person name="Hirakawa H."/>
            <person name="Shirasawa K."/>
            <person name="Vercoe P."/>
            <person name="Stefanova K."/>
            <person name="Durmic Z."/>
            <person name="Nichols P."/>
            <person name="Revell C."/>
            <person name="Isobe S.N."/>
            <person name="Edwards D."/>
            <person name="Erskine W."/>
        </authorList>
    </citation>
    <scope>NUCLEOTIDE SEQUENCE [LARGE SCALE GENOMIC DNA]</scope>
    <source>
        <strain evidence="3">cv. Daliak</strain>
    </source>
</reference>
<organism evidence="2 3">
    <name type="scientific">Trifolium subterraneum</name>
    <name type="common">Subterranean clover</name>
    <dbReference type="NCBI Taxonomy" id="3900"/>
    <lineage>
        <taxon>Eukaryota</taxon>
        <taxon>Viridiplantae</taxon>
        <taxon>Streptophyta</taxon>
        <taxon>Embryophyta</taxon>
        <taxon>Tracheophyta</taxon>
        <taxon>Spermatophyta</taxon>
        <taxon>Magnoliopsida</taxon>
        <taxon>eudicotyledons</taxon>
        <taxon>Gunneridae</taxon>
        <taxon>Pentapetalae</taxon>
        <taxon>rosids</taxon>
        <taxon>fabids</taxon>
        <taxon>Fabales</taxon>
        <taxon>Fabaceae</taxon>
        <taxon>Papilionoideae</taxon>
        <taxon>50 kb inversion clade</taxon>
        <taxon>NPAAA clade</taxon>
        <taxon>Hologalegina</taxon>
        <taxon>IRL clade</taxon>
        <taxon>Trifolieae</taxon>
        <taxon>Trifolium</taxon>
    </lineage>
</organism>
<keyword evidence="1" id="KW-1133">Transmembrane helix</keyword>
<proteinExistence type="predicted"/>
<keyword evidence="3" id="KW-1185">Reference proteome</keyword>
<feature type="transmembrane region" description="Helical" evidence="1">
    <location>
        <begin position="131"/>
        <end position="149"/>
    </location>
</feature>
<evidence type="ECO:0000313" key="3">
    <source>
        <dbReference type="Proteomes" id="UP000242715"/>
    </source>
</evidence>
<dbReference type="EMBL" id="DF973197">
    <property type="protein sequence ID" value="GAU19285.1"/>
    <property type="molecule type" value="Genomic_DNA"/>
</dbReference>
<name>A0A2Z6MSX6_TRISU</name>
<evidence type="ECO:0000313" key="2">
    <source>
        <dbReference type="EMBL" id="GAU19285.1"/>
    </source>
</evidence>
<evidence type="ECO:0000256" key="1">
    <source>
        <dbReference type="SAM" id="Phobius"/>
    </source>
</evidence>
<dbReference type="AlphaFoldDB" id="A0A2Z6MSX6"/>
<protein>
    <submittedName>
        <fullName evidence="2">Uncharacterized protein</fullName>
    </submittedName>
</protein>
<gene>
    <name evidence="2" type="ORF">TSUD_335710</name>
</gene>
<feature type="transmembrane region" description="Helical" evidence="1">
    <location>
        <begin position="105"/>
        <end position="125"/>
    </location>
</feature>
<accession>A0A2Z6MSX6</accession>
<sequence>MKMKISNWRISFGESSQLMGAPAAILAAFIALAGAAWSLDLPDILSFNLINLLDLRWRVYERTKEWIKISGRFKSIKYFFLLCSVYAALAVIPGPSDFFVVKMKVILILGGSAALYFVGLASTRFDKEFCVNSVVLSSISAATLLNIAGPTEYLAGHRHAERHTLPPLRGFSDILFFRSHLW</sequence>
<dbReference type="Proteomes" id="UP000242715">
    <property type="component" value="Unassembled WGS sequence"/>
</dbReference>
<keyword evidence="1" id="KW-0472">Membrane</keyword>